<keyword evidence="2" id="KW-0540">Nuclease</keyword>
<dbReference type="Proteomes" id="UP001301388">
    <property type="component" value="Unassembled WGS sequence"/>
</dbReference>
<name>A0ABU5TEZ6_9CYAN</name>
<accession>A0ABU5TEZ6</accession>
<organism evidence="2 3">
    <name type="scientific">Pseudanabaena galeata UHCC 0370</name>
    <dbReference type="NCBI Taxonomy" id="3110310"/>
    <lineage>
        <taxon>Bacteria</taxon>
        <taxon>Bacillati</taxon>
        <taxon>Cyanobacteriota</taxon>
        <taxon>Cyanophyceae</taxon>
        <taxon>Pseudanabaenales</taxon>
        <taxon>Pseudanabaenaceae</taxon>
        <taxon>Pseudanabaena</taxon>
    </lineage>
</organism>
<keyword evidence="2" id="KW-0255">Endonuclease</keyword>
<gene>
    <name evidence="2" type="ORF">VB774_04280</name>
</gene>
<reference evidence="2 3" key="1">
    <citation type="submission" date="2023-12" db="EMBL/GenBank/DDBJ databases">
        <title>Baltic Sea Cyanobacteria.</title>
        <authorList>
            <person name="Delbaje E."/>
            <person name="Fewer D.P."/>
            <person name="Shishido T.K."/>
        </authorList>
    </citation>
    <scope>NUCLEOTIDE SEQUENCE [LARGE SCALE GENOMIC DNA]</scope>
    <source>
        <strain evidence="2 3">UHCC 0370</strain>
    </source>
</reference>
<dbReference type="EMBL" id="JAYGIE010000012">
    <property type="protein sequence ID" value="MEA5476831.1"/>
    <property type="molecule type" value="Genomic_DNA"/>
</dbReference>
<protein>
    <submittedName>
        <fullName evidence="2">Uma2 family endonuclease</fullName>
    </submittedName>
</protein>
<dbReference type="PANTHER" id="PTHR34107:SF1">
    <property type="entry name" value="SLL0198 PROTEIN"/>
    <property type="match status" value="1"/>
</dbReference>
<evidence type="ECO:0000313" key="2">
    <source>
        <dbReference type="EMBL" id="MEA5476831.1"/>
    </source>
</evidence>
<feature type="domain" description="Putative restriction endonuclease" evidence="1">
    <location>
        <begin position="18"/>
        <end position="184"/>
    </location>
</feature>
<dbReference type="Gene3D" id="3.90.1570.10">
    <property type="entry name" value="tt1808, chain A"/>
    <property type="match status" value="1"/>
</dbReference>
<dbReference type="GO" id="GO:0004519">
    <property type="term" value="F:endonuclease activity"/>
    <property type="evidence" value="ECO:0007669"/>
    <property type="project" value="UniProtKB-KW"/>
</dbReference>
<dbReference type="InterPro" id="IPR011335">
    <property type="entry name" value="Restrct_endonuc-II-like"/>
</dbReference>
<dbReference type="SUPFAM" id="SSF52980">
    <property type="entry name" value="Restriction endonuclease-like"/>
    <property type="match status" value="1"/>
</dbReference>
<proteinExistence type="predicted"/>
<comment type="caution">
    <text evidence="2">The sequence shown here is derived from an EMBL/GenBank/DDBJ whole genome shotgun (WGS) entry which is preliminary data.</text>
</comment>
<evidence type="ECO:0000313" key="3">
    <source>
        <dbReference type="Proteomes" id="UP001301388"/>
    </source>
</evidence>
<dbReference type="Pfam" id="PF05685">
    <property type="entry name" value="Uma2"/>
    <property type="match status" value="1"/>
</dbReference>
<sequence length="193" mass="21687">MTIATEQAKSKAKIWTDEEFMALPDRGDRYEIIDGELVTLGNSGMEHGNIGIFLGGLIEIFVRQHRLGVTCDSSTAFKMKGGNKRSPDISFVSKERLTGLKRLPQGFFDGAPDLVVEIISPGNTFEEIHTKVEEYFASGTRLLWIIHPDEKFVLVYHSPQPDRLLRGDDILDGEDVIPNFKVALSDLFRTLDF</sequence>
<keyword evidence="2" id="KW-0378">Hydrolase</keyword>
<dbReference type="RefSeq" id="WP_094534194.1">
    <property type="nucleotide sequence ID" value="NZ_JAYGIE010000012.1"/>
</dbReference>
<keyword evidence="3" id="KW-1185">Reference proteome</keyword>
<dbReference type="InterPro" id="IPR012296">
    <property type="entry name" value="Nuclease_put_TT1808"/>
</dbReference>
<dbReference type="CDD" id="cd06260">
    <property type="entry name" value="DUF820-like"/>
    <property type="match status" value="1"/>
</dbReference>
<dbReference type="InterPro" id="IPR008538">
    <property type="entry name" value="Uma2"/>
</dbReference>
<dbReference type="PANTHER" id="PTHR34107">
    <property type="entry name" value="SLL0198 PROTEIN-RELATED"/>
    <property type="match status" value="1"/>
</dbReference>
<evidence type="ECO:0000259" key="1">
    <source>
        <dbReference type="Pfam" id="PF05685"/>
    </source>
</evidence>